<keyword evidence="2" id="KW-1185">Reference proteome</keyword>
<comment type="caution">
    <text evidence="1">The sequence shown here is derived from an EMBL/GenBank/DDBJ whole genome shotgun (WGS) entry which is preliminary data.</text>
</comment>
<sequence length="378" mass="42907">MCLLPRDVLVRLIDLHANNLAALKNLLLGLGPDFRKYIQGHLLCRIHIINSDQVEEICMAFRTRPYLAQNLQRISIRWWKDFGKPSSCLNLVELLTLLPQNNAAPRVLCLSNFRRQSHIGAGLLNVDDEEELENVITMAVYRAFRTLIFEDCIFSRVAWRDCLSATRMKDMDCVSLIRCNLSGLAREDLQTLVEGGRSKLGELYIESCPAYLVGVLGNDYVAGIIVRKLHVLDPSPDCNAGECLSFLLPLVRNDLVELTCESQRMVNQGNDSVGLMFNAFHDNAKFRRLQILSLTSTRRDLSSKYSLTLRIAGGVWTISYYDRHAFHVFVSSEVVGWHRMINRIQAAARHVTERSGIQFLELLHDMFDGKELDAGLIV</sequence>
<reference evidence="1 2" key="1">
    <citation type="submission" date="2024-01" db="EMBL/GenBank/DDBJ databases">
        <title>A draft genome for the cacao thread blight pathogen Marasmiellus scandens.</title>
        <authorList>
            <person name="Baruah I.K."/>
            <person name="Leung J."/>
            <person name="Bukari Y."/>
            <person name="Amoako-Attah I."/>
            <person name="Meinhardt L.W."/>
            <person name="Bailey B.A."/>
            <person name="Cohen S.P."/>
        </authorList>
    </citation>
    <scope>NUCLEOTIDE SEQUENCE [LARGE SCALE GENOMIC DNA]</scope>
    <source>
        <strain evidence="1 2">GH-19</strain>
    </source>
</reference>
<protein>
    <recommendedName>
        <fullName evidence="3">F-box domain-containing protein</fullName>
    </recommendedName>
</protein>
<evidence type="ECO:0008006" key="3">
    <source>
        <dbReference type="Google" id="ProtNLM"/>
    </source>
</evidence>
<dbReference type="Proteomes" id="UP001498398">
    <property type="component" value="Unassembled WGS sequence"/>
</dbReference>
<evidence type="ECO:0000313" key="2">
    <source>
        <dbReference type="Proteomes" id="UP001498398"/>
    </source>
</evidence>
<name>A0ABR1IRU2_9AGAR</name>
<evidence type="ECO:0000313" key="1">
    <source>
        <dbReference type="EMBL" id="KAK7436558.1"/>
    </source>
</evidence>
<accession>A0ABR1IRU2</accession>
<dbReference type="EMBL" id="JBANRG010000093">
    <property type="protein sequence ID" value="KAK7436558.1"/>
    <property type="molecule type" value="Genomic_DNA"/>
</dbReference>
<proteinExistence type="predicted"/>
<organism evidence="1 2">
    <name type="scientific">Marasmiellus scandens</name>
    <dbReference type="NCBI Taxonomy" id="2682957"/>
    <lineage>
        <taxon>Eukaryota</taxon>
        <taxon>Fungi</taxon>
        <taxon>Dikarya</taxon>
        <taxon>Basidiomycota</taxon>
        <taxon>Agaricomycotina</taxon>
        <taxon>Agaricomycetes</taxon>
        <taxon>Agaricomycetidae</taxon>
        <taxon>Agaricales</taxon>
        <taxon>Marasmiineae</taxon>
        <taxon>Omphalotaceae</taxon>
        <taxon>Marasmiellus</taxon>
    </lineage>
</organism>
<gene>
    <name evidence="1" type="ORF">VKT23_019112</name>
</gene>